<proteinExistence type="predicted"/>
<dbReference type="Proteomes" id="UP000006352">
    <property type="component" value="Unassembled WGS sequence"/>
</dbReference>
<organism evidence="1 2">
    <name type="scientific">Fibroporia radiculosa</name>
    <dbReference type="NCBI Taxonomy" id="599839"/>
    <lineage>
        <taxon>Eukaryota</taxon>
        <taxon>Fungi</taxon>
        <taxon>Dikarya</taxon>
        <taxon>Basidiomycota</taxon>
        <taxon>Agaricomycotina</taxon>
        <taxon>Agaricomycetes</taxon>
        <taxon>Polyporales</taxon>
        <taxon>Fibroporiaceae</taxon>
        <taxon>Fibroporia</taxon>
    </lineage>
</organism>
<dbReference type="HOGENOM" id="CLU_3434151_0_0_1"/>
<gene>
    <name evidence="1" type="ORF">FIBRA_09093</name>
</gene>
<keyword evidence="2" id="KW-1185">Reference proteome</keyword>
<dbReference type="InParanoid" id="J4GIV6"/>
<dbReference type="EMBL" id="HE797503">
    <property type="protein sequence ID" value="CCM06793.1"/>
    <property type="molecule type" value="Genomic_DNA"/>
</dbReference>
<evidence type="ECO:0000313" key="1">
    <source>
        <dbReference type="EMBL" id="CCM06793.1"/>
    </source>
</evidence>
<reference evidence="1 2" key="1">
    <citation type="journal article" date="2012" name="Appl. Environ. Microbiol.">
        <title>Short-read sequencing for genomic analysis of the brown rot fungus Fibroporia radiculosa.</title>
        <authorList>
            <person name="Tang J.D."/>
            <person name="Perkins A.D."/>
            <person name="Sonstegard T.S."/>
            <person name="Schroeder S.G."/>
            <person name="Burgess S.C."/>
            <person name="Diehl S.V."/>
        </authorList>
    </citation>
    <scope>NUCLEOTIDE SEQUENCE [LARGE SCALE GENOMIC DNA]</scope>
    <source>
        <strain evidence="1 2">TFFH 294</strain>
    </source>
</reference>
<name>J4GIV6_9APHY</name>
<accession>J4GIV6</accession>
<sequence length="15" mass="1837">MIVINLRGQYEYPIQ</sequence>
<protein>
    <submittedName>
        <fullName evidence="1">Uncharacterized protein</fullName>
    </submittedName>
</protein>
<evidence type="ECO:0000313" key="2">
    <source>
        <dbReference type="Proteomes" id="UP000006352"/>
    </source>
</evidence>